<protein>
    <submittedName>
        <fullName evidence="1">Uncharacterized protein</fullName>
    </submittedName>
</protein>
<reference evidence="1" key="2">
    <citation type="submission" date="2025-08" db="UniProtKB">
        <authorList>
            <consortium name="Ensembl"/>
        </authorList>
    </citation>
    <scope>IDENTIFICATION</scope>
</reference>
<sequence>GVSRSHTGFMKQSSIVRVKAQEGRRGGIAVTGDPSRPQILKHPTVTHLIARCFQPQHISKIRKKCFVSSPATLCQFLILSPMRRHGVQNQSPEITSGGAVA</sequence>
<accession>A0A8D3DKT3</accession>
<dbReference type="Proteomes" id="UP000694558">
    <property type="component" value="Chromosome 1"/>
</dbReference>
<name>A0A8D3DKT3_SCOMX</name>
<proteinExistence type="predicted"/>
<organism evidence="1 2">
    <name type="scientific">Scophthalmus maximus</name>
    <name type="common">Turbot</name>
    <name type="synonym">Psetta maxima</name>
    <dbReference type="NCBI Taxonomy" id="52904"/>
    <lineage>
        <taxon>Eukaryota</taxon>
        <taxon>Metazoa</taxon>
        <taxon>Chordata</taxon>
        <taxon>Craniata</taxon>
        <taxon>Vertebrata</taxon>
        <taxon>Euteleostomi</taxon>
        <taxon>Actinopterygii</taxon>
        <taxon>Neopterygii</taxon>
        <taxon>Teleostei</taxon>
        <taxon>Neoteleostei</taxon>
        <taxon>Acanthomorphata</taxon>
        <taxon>Carangaria</taxon>
        <taxon>Pleuronectiformes</taxon>
        <taxon>Pleuronectoidei</taxon>
        <taxon>Scophthalmidae</taxon>
        <taxon>Scophthalmus</taxon>
    </lineage>
</organism>
<dbReference type="Ensembl" id="ENSSMAT00000036297.1">
    <property type="protein sequence ID" value="ENSSMAP00000060142.1"/>
    <property type="gene ID" value="ENSSMAG00000031583.1"/>
</dbReference>
<evidence type="ECO:0000313" key="2">
    <source>
        <dbReference type="Proteomes" id="UP000694558"/>
    </source>
</evidence>
<reference evidence="1" key="1">
    <citation type="submission" date="2023-05" db="EMBL/GenBank/DDBJ databases">
        <title>High-quality long-read genome of Scophthalmus maximus.</title>
        <authorList>
            <person name="Lien S."/>
            <person name="Martinez P."/>
        </authorList>
    </citation>
    <scope>NUCLEOTIDE SEQUENCE [LARGE SCALE GENOMIC DNA]</scope>
</reference>
<dbReference type="AlphaFoldDB" id="A0A8D3DKT3"/>
<evidence type="ECO:0000313" key="1">
    <source>
        <dbReference type="Ensembl" id="ENSSMAP00000060142.1"/>
    </source>
</evidence>